<evidence type="ECO:0000259" key="1">
    <source>
        <dbReference type="Pfam" id="PF13524"/>
    </source>
</evidence>
<evidence type="ECO:0000313" key="2">
    <source>
        <dbReference type="EMBL" id="QQT01884.1"/>
    </source>
</evidence>
<dbReference type="KEGG" id="ppsr:I6J18_08580"/>
<dbReference type="InterPro" id="IPR055259">
    <property type="entry name" value="YkvP/CgeB_Glyco_trans-like"/>
</dbReference>
<name>A0A974S1T9_PERPY</name>
<dbReference type="SUPFAM" id="SSF53756">
    <property type="entry name" value="UDP-Glycosyltransferase/glycogen phosphorylase"/>
    <property type="match status" value="1"/>
</dbReference>
<organism evidence="2 3">
    <name type="scientific">Peribacillus psychrosaccharolyticus</name>
    <name type="common">Bacillus psychrosaccharolyticus</name>
    <dbReference type="NCBI Taxonomy" id="1407"/>
    <lineage>
        <taxon>Bacteria</taxon>
        <taxon>Bacillati</taxon>
        <taxon>Bacillota</taxon>
        <taxon>Bacilli</taxon>
        <taxon>Bacillales</taxon>
        <taxon>Bacillaceae</taxon>
        <taxon>Peribacillus</taxon>
    </lineage>
</organism>
<proteinExistence type="predicted"/>
<evidence type="ECO:0000313" key="3">
    <source>
        <dbReference type="Proteomes" id="UP000595254"/>
    </source>
</evidence>
<dbReference type="Proteomes" id="UP000595254">
    <property type="component" value="Chromosome"/>
</dbReference>
<sequence length="324" mass="37550">MNIILISSSYKGIYPYIEQTVEDEFLKLGHSVVKINPTLTKELREVIKQSNPDVVITLVGYKTDKQLLNYLKKTGAVLCVWFTEDPFYLDRSIELIPYFQHVFTIDLAAFEFYKVLFPEKDILHLPLGTIPSIYQPEEVKAKYDLCLAGFPYPGRVELVQRILAETRYSLIVVGPGWRKSITENDQKRVTIINRWSSPHLIRNVFNQSKIILNPHRDDNFVANQNNLGITSKSINNRCFDIAACGGFQLIPHKPDTGVHFALEKEIVVYSCPQHCIELIYFFMKNEVERTQYSQNAYKKALSGHTMFHRIQVILNRLFEKSKEE</sequence>
<dbReference type="EMBL" id="CP068053">
    <property type="protein sequence ID" value="QQT01884.1"/>
    <property type="molecule type" value="Genomic_DNA"/>
</dbReference>
<dbReference type="RefSeq" id="WP_040376672.1">
    <property type="nucleotide sequence ID" value="NZ_CP068053.1"/>
</dbReference>
<dbReference type="AlphaFoldDB" id="A0A974S1T9"/>
<accession>A0A974S1T9</accession>
<reference evidence="2 3" key="1">
    <citation type="submission" date="2021-01" db="EMBL/GenBank/DDBJ databases">
        <title>FDA dAtabase for Regulatory Grade micrObial Sequences (FDA-ARGOS): Supporting development and validation of Infectious Disease Dx tests.</title>
        <authorList>
            <person name="Nelson B."/>
            <person name="Plummer A."/>
            <person name="Tallon L."/>
            <person name="Sadzewicz L."/>
            <person name="Zhao X."/>
            <person name="Boylan J."/>
            <person name="Ott S."/>
            <person name="Bowen H."/>
            <person name="Vavikolanu K."/>
            <person name="Mehta A."/>
            <person name="Aluvathingal J."/>
            <person name="Nadendla S."/>
            <person name="Myers T."/>
            <person name="Yan Y."/>
            <person name="Sichtig H."/>
        </authorList>
    </citation>
    <scope>NUCLEOTIDE SEQUENCE [LARGE SCALE GENOMIC DNA]</scope>
    <source>
        <strain evidence="2 3">FDAARGOS_1161</strain>
    </source>
</reference>
<protein>
    <submittedName>
        <fullName evidence="2">Glycosyltransferase</fullName>
    </submittedName>
</protein>
<gene>
    <name evidence="2" type="ORF">I6J18_08580</name>
</gene>
<keyword evidence="3" id="KW-1185">Reference proteome</keyword>
<feature type="domain" description="Spore protein YkvP/CgeB glycosyl transferase-like" evidence="1">
    <location>
        <begin position="157"/>
        <end position="314"/>
    </location>
</feature>
<dbReference type="Pfam" id="PF13524">
    <property type="entry name" value="Glyco_trans_1_2"/>
    <property type="match status" value="1"/>
</dbReference>